<evidence type="ECO:0000313" key="3">
    <source>
        <dbReference type="Proteomes" id="UP000266915"/>
    </source>
</evidence>
<keyword evidence="3" id="KW-1185">Reference proteome</keyword>
<dbReference type="EMBL" id="RKHL01000001">
    <property type="protein sequence ID" value="ROR82315.1"/>
    <property type="molecule type" value="Genomic_DNA"/>
</dbReference>
<dbReference type="AlphaFoldDB" id="A0A3N2C485"/>
<dbReference type="PANTHER" id="PTHR43179:SF10">
    <property type="entry name" value="GLYCOSYL TRANSFERASE"/>
    <property type="match status" value="1"/>
</dbReference>
<dbReference type="InterPro" id="IPR001173">
    <property type="entry name" value="Glyco_trans_2-like"/>
</dbReference>
<dbReference type="Proteomes" id="UP000266915">
    <property type="component" value="Unassembled WGS sequence"/>
</dbReference>
<comment type="caution">
    <text evidence="2">The sequence shown here is derived from an EMBL/GenBank/DDBJ whole genome shotgun (WGS) entry which is preliminary data.</text>
</comment>
<accession>A0A3N2C485</accession>
<dbReference type="Pfam" id="PF00535">
    <property type="entry name" value="Glycos_transf_2"/>
    <property type="match status" value="1"/>
</dbReference>
<organism evidence="2 3">
    <name type="scientific">Plantibacter flavus</name>
    <dbReference type="NCBI Taxonomy" id="150123"/>
    <lineage>
        <taxon>Bacteria</taxon>
        <taxon>Bacillati</taxon>
        <taxon>Actinomycetota</taxon>
        <taxon>Actinomycetes</taxon>
        <taxon>Micrococcales</taxon>
        <taxon>Microbacteriaceae</taxon>
        <taxon>Plantibacter</taxon>
    </lineage>
</organism>
<protein>
    <recommendedName>
        <fullName evidence="1">Glycosyltransferase 2-like domain-containing protein</fullName>
    </recommendedName>
</protein>
<dbReference type="CDD" id="cd04186">
    <property type="entry name" value="GT_2_like_c"/>
    <property type="match status" value="1"/>
</dbReference>
<feature type="domain" description="Glycosyltransferase 2-like" evidence="1">
    <location>
        <begin position="9"/>
        <end position="132"/>
    </location>
</feature>
<name>A0A3N2C485_9MICO</name>
<evidence type="ECO:0000259" key="1">
    <source>
        <dbReference type="Pfam" id="PF00535"/>
    </source>
</evidence>
<reference evidence="2 3" key="1">
    <citation type="submission" date="2018-11" db="EMBL/GenBank/DDBJ databases">
        <title>Sequencing the genomes of 1000 actinobacteria strains.</title>
        <authorList>
            <person name="Klenk H.-P."/>
        </authorList>
    </citation>
    <scope>NUCLEOTIDE SEQUENCE [LARGE SCALE GENOMIC DNA]</scope>
    <source>
        <strain evidence="2 3">DSM 14012</strain>
    </source>
</reference>
<gene>
    <name evidence="2" type="ORF">EDD42_2403</name>
</gene>
<sequence length="265" mass="30899">MDRPVTACIVMYRNDRDKLRAAIDSTLGSPLVETLYLVDNSPTDELRDLADDPRVEYLHNPSNPGFGAAHNLAIAKILGRSKFHMVVNPDVYFEPEAVEELHEFMLEHPEVGHVMPKVLYPDGSLQYLVKRNPSVFDLFARRFLPGPLKPLVAKRMARYEYRDIDENPAHDYSKTMFDVPYLSGCFMFLRTSTLHRVGFFDERIFMYIEDADLTRRFLQVSRTAYYPGATIHHHFAKGSHHNRKLMWYSIQGAFVYFRTWGWFGR</sequence>
<dbReference type="PANTHER" id="PTHR43179">
    <property type="entry name" value="RHAMNOSYLTRANSFERASE WBBL"/>
    <property type="match status" value="1"/>
</dbReference>
<dbReference type="RefSeq" id="WP_123539731.1">
    <property type="nucleotide sequence ID" value="NZ_FXAP01000005.1"/>
</dbReference>
<evidence type="ECO:0000313" key="2">
    <source>
        <dbReference type="EMBL" id="ROR82315.1"/>
    </source>
</evidence>
<proteinExistence type="predicted"/>
<dbReference type="InterPro" id="IPR029044">
    <property type="entry name" value="Nucleotide-diphossugar_trans"/>
</dbReference>
<dbReference type="Gene3D" id="3.90.550.10">
    <property type="entry name" value="Spore Coat Polysaccharide Biosynthesis Protein SpsA, Chain A"/>
    <property type="match status" value="1"/>
</dbReference>
<dbReference type="SUPFAM" id="SSF53448">
    <property type="entry name" value="Nucleotide-diphospho-sugar transferases"/>
    <property type="match status" value="1"/>
</dbReference>